<dbReference type="GO" id="GO:0032012">
    <property type="term" value="P:regulation of ARF protein signal transduction"/>
    <property type="evidence" value="ECO:0007669"/>
    <property type="project" value="TreeGrafter"/>
</dbReference>
<keyword evidence="12" id="KW-0007">Acetylation</keyword>
<evidence type="ECO:0000256" key="13">
    <source>
        <dbReference type="ARBA" id="ARBA00023034"/>
    </source>
</evidence>
<dbReference type="InterPro" id="IPR001164">
    <property type="entry name" value="ArfGAP_dom"/>
</dbReference>
<dbReference type="AlphaFoldDB" id="A0A5N4CTF3"/>
<accession>A0A5N4CTF3</accession>
<reference evidence="21" key="1">
    <citation type="submission" date="2014-12" db="EMBL/GenBank/DDBJ databases">
        <authorList>
            <person name="Fitak R."/>
            <person name="Mohandesan E."/>
            <person name="Burger P.A."/>
            <person name="Jukka C."/>
        </authorList>
    </citation>
    <scope>NUCLEOTIDE SEQUENCE</scope>
    <source>
        <strain evidence="21">Drom800</strain>
        <tissue evidence="21">Blood</tissue>
    </source>
</reference>
<keyword evidence="6" id="KW-0597">Phosphoprotein</keyword>
<reference evidence="21 22" key="2">
    <citation type="journal article" date="2019" name="Mol. Ecol. Resour.">
        <title>Improving Illumina assemblies with Hi-C and long reads: an example with the North African dromedary.</title>
        <authorList>
            <person name="Elbers J.P."/>
            <person name="Rogers M.F."/>
            <person name="Perelman P.L."/>
            <person name="Proskuryakova A.A."/>
            <person name="Serdyukova N.A."/>
            <person name="Johnson W.E."/>
            <person name="Horin P."/>
            <person name="Corander J."/>
            <person name="Murphy D."/>
            <person name="Burger P.A."/>
        </authorList>
    </citation>
    <scope>NUCLEOTIDE SEQUENCE [LARGE SCALE GENOMIC DNA]</scope>
    <source>
        <strain evidence="21">Drom800</strain>
        <tissue evidence="21">Blood</tissue>
    </source>
</reference>
<comment type="function">
    <text evidence="14">GTPase-activating protein (GAP) for the ADP ribosylation factor 1 (ARF1). Involved in membrane trafficking and /or vesicle transport. Promotes hydrolysis of the ARF1-bound GTP and thus, is required for the dissociation of coat proteins from Golgi-derived membranes and vesicles, a prerequisite for vesicle's fusion with target compartment. Probably regulates ARF1-mediated transport via its interaction with the KDELR proteins and TMED2. Overexpression induces the redistribution of the entire Golgi complex to the endoplasmic reticulum, as when ARF1 is deactivated. Its activity is stimulated by phosphoinosides and inhibited by phosphatidylcholine.</text>
</comment>
<evidence type="ECO:0000256" key="19">
    <source>
        <dbReference type="SAM" id="MobiDB-lite"/>
    </source>
</evidence>
<evidence type="ECO:0000256" key="2">
    <source>
        <dbReference type="ARBA" id="ARBA00004555"/>
    </source>
</evidence>
<dbReference type="GO" id="GO:0016192">
    <property type="term" value="P:vesicle-mediated transport"/>
    <property type="evidence" value="ECO:0007669"/>
    <property type="project" value="UniProtKB-KW"/>
</dbReference>
<evidence type="ECO:0000256" key="12">
    <source>
        <dbReference type="ARBA" id="ARBA00022990"/>
    </source>
</evidence>
<dbReference type="CDD" id="cd08830">
    <property type="entry name" value="ArfGap_ArfGap1"/>
    <property type="match status" value="1"/>
</dbReference>
<dbReference type="PROSITE" id="PS50115">
    <property type="entry name" value="ARFGAP"/>
    <property type="match status" value="1"/>
</dbReference>
<keyword evidence="3" id="KW-0813">Transport</keyword>
<dbReference type="InterPro" id="IPR038508">
    <property type="entry name" value="ArfGAP_dom_sf"/>
</dbReference>
<proteinExistence type="predicted"/>
<protein>
    <recommendedName>
        <fullName evidence="15">ADP-ribosylation factor GTPase-activating protein 1</fullName>
    </recommendedName>
    <alternativeName>
        <fullName evidence="17">ADP-ribosylation factor 1 GTPase-activating protein</fullName>
    </alternativeName>
    <alternativeName>
        <fullName evidence="16">ARF1-directed GTPase-activating protein</fullName>
    </alternativeName>
</protein>
<evidence type="ECO:0000256" key="3">
    <source>
        <dbReference type="ARBA" id="ARBA00022448"/>
    </source>
</evidence>
<keyword evidence="11" id="KW-0653">Protein transport</keyword>
<evidence type="ECO:0000256" key="6">
    <source>
        <dbReference type="ARBA" id="ARBA00022553"/>
    </source>
</evidence>
<keyword evidence="4" id="KW-0343">GTPase activation</keyword>
<evidence type="ECO:0000256" key="1">
    <source>
        <dbReference type="ARBA" id="ARBA00004496"/>
    </source>
</evidence>
<feature type="region of interest" description="Disordered" evidence="19">
    <location>
        <begin position="148"/>
        <end position="171"/>
    </location>
</feature>
<dbReference type="EMBL" id="JWIN03000019">
    <property type="protein sequence ID" value="KAB1262143.1"/>
    <property type="molecule type" value="Genomic_DNA"/>
</dbReference>
<gene>
    <name evidence="21" type="ORF">Cadr_000020847</name>
</gene>
<evidence type="ECO:0000313" key="21">
    <source>
        <dbReference type="EMBL" id="KAB1262144.1"/>
    </source>
</evidence>
<dbReference type="Gene3D" id="1.10.220.150">
    <property type="entry name" value="Arf GTPase activating protein"/>
    <property type="match status" value="1"/>
</dbReference>
<evidence type="ECO:0000256" key="15">
    <source>
        <dbReference type="ARBA" id="ARBA00071258"/>
    </source>
</evidence>
<name>A0A5N4CTF3_CAMDR</name>
<keyword evidence="9" id="KW-0862">Zinc</keyword>
<evidence type="ECO:0000256" key="5">
    <source>
        <dbReference type="ARBA" id="ARBA00022490"/>
    </source>
</evidence>
<evidence type="ECO:0000256" key="17">
    <source>
        <dbReference type="ARBA" id="ARBA00081514"/>
    </source>
</evidence>
<dbReference type="GO" id="GO:0005096">
    <property type="term" value="F:GTPase activator activity"/>
    <property type="evidence" value="ECO:0007669"/>
    <property type="project" value="UniProtKB-KW"/>
</dbReference>
<evidence type="ECO:0000313" key="22">
    <source>
        <dbReference type="Proteomes" id="UP000299084"/>
    </source>
</evidence>
<dbReference type="GO" id="GO:0015031">
    <property type="term" value="P:protein transport"/>
    <property type="evidence" value="ECO:0007669"/>
    <property type="project" value="UniProtKB-KW"/>
</dbReference>
<keyword evidence="5" id="KW-0963">Cytoplasm</keyword>
<dbReference type="GO" id="GO:0008270">
    <property type="term" value="F:zinc ion binding"/>
    <property type="evidence" value="ECO:0007669"/>
    <property type="project" value="UniProtKB-KW"/>
</dbReference>
<evidence type="ECO:0000256" key="18">
    <source>
        <dbReference type="PROSITE-ProRule" id="PRU00288"/>
    </source>
</evidence>
<dbReference type="Proteomes" id="UP000299084">
    <property type="component" value="Unassembled WGS sequence"/>
</dbReference>
<dbReference type="PRINTS" id="PR00405">
    <property type="entry name" value="REVINTRACTNG"/>
</dbReference>
<feature type="region of interest" description="Disordered" evidence="19">
    <location>
        <begin position="340"/>
        <end position="428"/>
    </location>
</feature>
<keyword evidence="13" id="KW-0333">Golgi apparatus</keyword>
<evidence type="ECO:0000256" key="14">
    <source>
        <dbReference type="ARBA" id="ARBA00058112"/>
    </source>
</evidence>
<feature type="domain" description="Arf-GAP" evidence="20">
    <location>
        <begin position="7"/>
        <end position="124"/>
    </location>
</feature>
<dbReference type="GO" id="GO:0000139">
    <property type="term" value="C:Golgi membrane"/>
    <property type="evidence" value="ECO:0007669"/>
    <property type="project" value="TreeGrafter"/>
</dbReference>
<evidence type="ECO:0000256" key="11">
    <source>
        <dbReference type="ARBA" id="ARBA00022927"/>
    </source>
</evidence>
<comment type="subcellular location">
    <subcellularLocation>
        <location evidence="1">Cytoplasm</location>
    </subcellularLocation>
    <subcellularLocation>
        <location evidence="2">Golgi apparatus</location>
    </subcellularLocation>
</comment>
<dbReference type="EMBL" id="JWIN03000019">
    <property type="protein sequence ID" value="KAB1262144.1"/>
    <property type="molecule type" value="Genomic_DNA"/>
</dbReference>
<evidence type="ECO:0000256" key="16">
    <source>
        <dbReference type="ARBA" id="ARBA00077418"/>
    </source>
</evidence>
<evidence type="ECO:0000256" key="4">
    <source>
        <dbReference type="ARBA" id="ARBA00022468"/>
    </source>
</evidence>
<dbReference type="Pfam" id="PF01412">
    <property type="entry name" value="ArfGap"/>
    <property type="match status" value="1"/>
</dbReference>
<feature type="compositionally biased region" description="Low complexity" evidence="19">
    <location>
        <begin position="368"/>
        <end position="392"/>
    </location>
</feature>
<evidence type="ECO:0000256" key="8">
    <source>
        <dbReference type="ARBA" id="ARBA00022771"/>
    </source>
</evidence>
<sequence length="428" mass="46657">MASPRTRKVLKEVRVQDENNVCFECGAFNPQWVSVTYGIWICLECSGKHRGLGVHLSFVRSVTMDKWKDVELEKMKAGGNAKFREFLESQEDYDPRWSLQEKYSSKAAALFRDKVATLAEGREWSLESSPAQNWTPPQPRALLSTAHRAPGQLQSSTAASDKASEDWLSDGSCRGAQETRYVGFGNTAPPQKREDDFLNSAMSSLYSGWSSFTTGASRFASAAKEGATKFGSHASQKASELGHSLNDSVLKPAQEKVKEGKIFDDVSSGFSQLASKVQGVGTRGWRDVTTFFSGKVEDTSDRYAGPLILILPEGQSYQNSGGDNSQNTIDQSFWEAFGTTDPAKAHRSPSSDSWTCADASADKRSSDSWDVWGSGSASNNKNSDSGDGWEAWWGGGEGAAKATREGAAKATRKAAPPTADEVWDNQDW</sequence>
<keyword evidence="7" id="KW-0479">Metal-binding</keyword>
<dbReference type="FunFam" id="1.10.220.150:FF:000008">
    <property type="entry name" value="ADP-ribosylation factor GTPase activating protein 1"/>
    <property type="match status" value="1"/>
</dbReference>
<keyword evidence="22" id="KW-1185">Reference proteome</keyword>
<dbReference type="SUPFAM" id="SSF57863">
    <property type="entry name" value="ArfGap/RecO-like zinc finger"/>
    <property type="match status" value="1"/>
</dbReference>
<keyword evidence="10" id="KW-0931">ER-Golgi transport</keyword>
<organism evidence="21 22">
    <name type="scientific">Camelus dromedarius</name>
    <name type="common">Dromedary</name>
    <name type="synonym">Arabian camel</name>
    <dbReference type="NCBI Taxonomy" id="9838"/>
    <lineage>
        <taxon>Eukaryota</taxon>
        <taxon>Metazoa</taxon>
        <taxon>Chordata</taxon>
        <taxon>Craniata</taxon>
        <taxon>Vertebrata</taxon>
        <taxon>Euteleostomi</taxon>
        <taxon>Mammalia</taxon>
        <taxon>Eutheria</taxon>
        <taxon>Laurasiatheria</taxon>
        <taxon>Artiodactyla</taxon>
        <taxon>Tylopoda</taxon>
        <taxon>Camelidae</taxon>
        <taxon>Camelus</taxon>
    </lineage>
</organism>
<dbReference type="SMART" id="SM00105">
    <property type="entry name" value="ArfGap"/>
    <property type="match status" value="1"/>
</dbReference>
<evidence type="ECO:0000259" key="20">
    <source>
        <dbReference type="PROSITE" id="PS50115"/>
    </source>
</evidence>
<dbReference type="PANTHER" id="PTHR46395">
    <property type="entry name" value="ADP-RIBOSYLATION FACTOR GTPASE-ACTIVATING PROTEIN 1"/>
    <property type="match status" value="1"/>
</dbReference>
<dbReference type="InterPro" id="IPR037278">
    <property type="entry name" value="ARFGAP/RecO"/>
</dbReference>
<comment type="caution">
    <text evidence="21">The sequence shown here is derived from an EMBL/GenBank/DDBJ whole genome shotgun (WGS) entry which is preliminary data.</text>
</comment>
<evidence type="ECO:0000256" key="7">
    <source>
        <dbReference type="ARBA" id="ARBA00022723"/>
    </source>
</evidence>
<evidence type="ECO:0000256" key="9">
    <source>
        <dbReference type="ARBA" id="ARBA00022833"/>
    </source>
</evidence>
<dbReference type="PANTHER" id="PTHR46395:SF1">
    <property type="entry name" value="ADP-RIBOSYLATION FACTOR GTPASE-ACTIVATING PROTEIN 1"/>
    <property type="match status" value="1"/>
</dbReference>
<evidence type="ECO:0000256" key="10">
    <source>
        <dbReference type="ARBA" id="ARBA00022892"/>
    </source>
</evidence>
<dbReference type="GO" id="GO:0030100">
    <property type="term" value="P:regulation of endocytosis"/>
    <property type="evidence" value="ECO:0007669"/>
    <property type="project" value="TreeGrafter"/>
</dbReference>
<keyword evidence="8 18" id="KW-0863">Zinc-finger</keyword>